<gene>
    <name evidence="1" type="ORF">PsorP6_006812</name>
</gene>
<accession>A0ACC0W9P7</accession>
<reference evidence="1 2" key="1">
    <citation type="journal article" date="2022" name="bioRxiv">
        <title>The genome of the oomycete Peronosclerospora sorghi, a cosmopolitan pathogen of maize and sorghum, is inflated with dispersed pseudogenes.</title>
        <authorList>
            <person name="Fletcher K."/>
            <person name="Martin F."/>
            <person name="Isakeit T."/>
            <person name="Cavanaugh K."/>
            <person name="Magill C."/>
            <person name="Michelmore R."/>
        </authorList>
    </citation>
    <scope>NUCLEOTIDE SEQUENCE [LARGE SCALE GENOMIC DNA]</scope>
    <source>
        <strain evidence="1">P6</strain>
    </source>
</reference>
<dbReference type="Proteomes" id="UP001163321">
    <property type="component" value="Chromosome 3"/>
</dbReference>
<dbReference type="EMBL" id="CM047582">
    <property type="protein sequence ID" value="KAI9915472.1"/>
    <property type="molecule type" value="Genomic_DNA"/>
</dbReference>
<protein>
    <submittedName>
        <fullName evidence="1">Uncharacterized protein</fullName>
    </submittedName>
</protein>
<keyword evidence="2" id="KW-1185">Reference proteome</keyword>
<evidence type="ECO:0000313" key="1">
    <source>
        <dbReference type="EMBL" id="KAI9915472.1"/>
    </source>
</evidence>
<name>A0ACC0W9P7_9STRA</name>
<comment type="caution">
    <text evidence="1">The sequence shown here is derived from an EMBL/GenBank/DDBJ whole genome shotgun (WGS) entry which is preliminary data.</text>
</comment>
<proteinExistence type="predicted"/>
<organism evidence="1 2">
    <name type="scientific">Peronosclerospora sorghi</name>
    <dbReference type="NCBI Taxonomy" id="230839"/>
    <lineage>
        <taxon>Eukaryota</taxon>
        <taxon>Sar</taxon>
        <taxon>Stramenopiles</taxon>
        <taxon>Oomycota</taxon>
        <taxon>Peronosporomycetes</taxon>
        <taxon>Peronosporales</taxon>
        <taxon>Peronosporaceae</taxon>
        <taxon>Peronosclerospora</taxon>
    </lineage>
</organism>
<evidence type="ECO:0000313" key="2">
    <source>
        <dbReference type="Proteomes" id="UP001163321"/>
    </source>
</evidence>
<sequence>MGSVPSFCSLTRSTTVMTLSSLRALRTTCGRHHVATELKTWQQQDGNVPVPALPTSLYPVDGPTATPCARRDRLMTRQEMASTDPVTRSPSSRPSASNNSKKQVNVLLNLF</sequence>